<dbReference type="InterPro" id="IPR009019">
    <property type="entry name" value="KH_sf_prok-type"/>
</dbReference>
<evidence type="ECO:0000256" key="6">
    <source>
        <dbReference type="ARBA" id="ARBA00023163"/>
    </source>
</evidence>
<protein>
    <recommendedName>
        <fullName evidence="7">Transcription termination/antitermination protein NusA</fullName>
    </recommendedName>
</protein>
<dbReference type="GO" id="GO:0031564">
    <property type="term" value="P:transcription antitermination"/>
    <property type="evidence" value="ECO:0007669"/>
    <property type="project" value="UniProtKB-UniRule"/>
</dbReference>
<dbReference type="HAMAP" id="MF_00945_B">
    <property type="entry name" value="NusA_B"/>
    <property type="match status" value="1"/>
</dbReference>
<dbReference type="SUPFAM" id="SSF69705">
    <property type="entry name" value="Transcription factor NusA, N-terminal domain"/>
    <property type="match status" value="1"/>
</dbReference>
<dbReference type="Pfam" id="PF00575">
    <property type="entry name" value="S1"/>
    <property type="match status" value="1"/>
</dbReference>
<dbReference type="GO" id="GO:0005829">
    <property type="term" value="C:cytosol"/>
    <property type="evidence" value="ECO:0007669"/>
    <property type="project" value="TreeGrafter"/>
</dbReference>
<evidence type="ECO:0000256" key="5">
    <source>
        <dbReference type="ARBA" id="ARBA00023015"/>
    </source>
</evidence>
<dbReference type="SMART" id="SM00316">
    <property type="entry name" value="S1"/>
    <property type="match status" value="1"/>
</dbReference>
<dbReference type="GO" id="GO:0006353">
    <property type="term" value="P:DNA-templated transcription termination"/>
    <property type="evidence" value="ECO:0007669"/>
    <property type="project" value="UniProtKB-UniRule"/>
</dbReference>
<dbReference type="PANTHER" id="PTHR22648:SF0">
    <property type="entry name" value="TRANSCRIPTION TERMINATION_ANTITERMINATION PROTEIN NUSA"/>
    <property type="match status" value="1"/>
</dbReference>
<dbReference type="FunFam" id="3.30.300.20:FF:000002">
    <property type="entry name" value="Transcription termination/antitermination protein NusA"/>
    <property type="match status" value="1"/>
</dbReference>
<dbReference type="SUPFAM" id="SSF54814">
    <property type="entry name" value="Prokaryotic type KH domain (KH-domain type II)"/>
    <property type="match status" value="2"/>
</dbReference>
<dbReference type="RefSeq" id="WP_101358289.1">
    <property type="nucleotide sequence ID" value="NZ_NKXO01000013.1"/>
</dbReference>
<accession>A0A2N3II24</accession>
<comment type="subcellular location">
    <subcellularLocation>
        <location evidence="7">Cytoplasm</location>
    </subcellularLocation>
</comment>
<feature type="domain" description="S1 motif" evidence="8">
    <location>
        <begin position="140"/>
        <end position="205"/>
    </location>
</feature>
<dbReference type="InterPro" id="IPR015946">
    <property type="entry name" value="KH_dom-like_a/b"/>
</dbReference>
<comment type="subunit">
    <text evidence="7">Monomer. Binds directly to the core enzyme of the DNA-dependent RNA polymerase and to nascent RNA.</text>
</comment>
<keyword evidence="1 7" id="KW-0806">Transcription termination</keyword>
<keyword evidence="10" id="KW-1185">Reference proteome</keyword>
<proteinExistence type="inferred from homology"/>
<dbReference type="InterPro" id="IPR013735">
    <property type="entry name" value="TF_NusA_N"/>
</dbReference>
<dbReference type="InterPro" id="IPR025249">
    <property type="entry name" value="TF_NusA_KH_1st"/>
</dbReference>
<evidence type="ECO:0000256" key="4">
    <source>
        <dbReference type="ARBA" id="ARBA00022884"/>
    </source>
</evidence>
<dbReference type="GO" id="GO:0003700">
    <property type="term" value="F:DNA-binding transcription factor activity"/>
    <property type="evidence" value="ECO:0007669"/>
    <property type="project" value="InterPro"/>
</dbReference>
<evidence type="ECO:0000313" key="9">
    <source>
        <dbReference type="EMBL" id="PKQ69957.1"/>
    </source>
</evidence>
<dbReference type="GO" id="GO:0003723">
    <property type="term" value="F:RNA binding"/>
    <property type="evidence" value="ECO:0007669"/>
    <property type="project" value="UniProtKB-UniRule"/>
</dbReference>
<comment type="caution">
    <text evidence="9">The sequence shown here is derived from an EMBL/GenBank/DDBJ whole genome shotgun (WGS) entry which is preliminary data.</text>
</comment>
<sequence>MVNNKELTESFMEFAKQKGIDRPTMISVLEDVFKSMIRKQYGTDQNFEVIINPNGDLEIFHYRQIVADNEPELTHNPNLISLSEARKVQDDFEIGEEYAEPIDIAKFGRRIVQMGRQTLIQKIKDLEKTNLYEKYKDSVGEILVGEVYQIVGKDIIVTDSEGNELLLPKNHQIPKDRYRKGDTVKAVIEKVELINGTPRITLSRTSPKFLERLFEQEVPEIYEGQIIIRKVVREPGERAKVAVETYDDRIDPVGACVGMKGSRIHSIVRELHNENIDVINYTDNLELYIQRALSPAKISSIKIEDNGRVSVYLKPDQVSMAIGKNGLNIKLAGKLVGREIDIWRDIDEAELDEEDIDLQEFADEIEEWKIEELRKIGLDTAKSVLAVGREDLIRRTDLEEEQVDEILEIIKREFEEEEEEENE</sequence>
<dbReference type="Pfam" id="PF26594">
    <property type="entry name" value="KH_NusA_2nd"/>
    <property type="match status" value="1"/>
</dbReference>
<name>A0A2N3II24_9BACT</name>
<dbReference type="AlphaFoldDB" id="A0A2N3II24"/>
<evidence type="ECO:0000256" key="1">
    <source>
        <dbReference type="ARBA" id="ARBA00022472"/>
    </source>
</evidence>
<dbReference type="InterPro" id="IPR010213">
    <property type="entry name" value="TF_NusA"/>
</dbReference>
<dbReference type="PANTHER" id="PTHR22648">
    <property type="entry name" value="TRANSCRIPTION TERMINATION FACTOR NUSA"/>
    <property type="match status" value="1"/>
</dbReference>
<dbReference type="Pfam" id="PF08529">
    <property type="entry name" value="NusA_N"/>
    <property type="match status" value="1"/>
</dbReference>
<organism evidence="9 10">
    <name type="scientific">Raineya orbicola</name>
    <dbReference type="NCBI Taxonomy" id="2016530"/>
    <lineage>
        <taxon>Bacteria</taxon>
        <taxon>Pseudomonadati</taxon>
        <taxon>Bacteroidota</taxon>
        <taxon>Cytophagia</taxon>
        <taxon>Cytophagales</taxon>
        <taxon>Raineyaceae</taxon>
        <taxon>Raineya</taxon>
    </lineage>
</organism>
<dbReference type="NCBIfam" id="TIGR01953">
    <property type="entry name" value="NusA"/>
    <property type="match status" value="1"/>
</dbReference>
<keyword evidence="6 7" id="KW-0804">Transcription</keyword>
<dbReference type="InterPro" id="IPR003029">
    <property type="entry name" value="S1_domain"/>
</dbReference>
<keyword evidence="3 7" id="KW-0889">Transcription antitermination</keyword>
<dbReference type="Gene3D" id="3.30.300.20">
    <property type="match status" value="2"/>
</dbReference>
<comment type="similarity">
    <text evidence="7">Belongs to the NusA family.</text>
</comment>
<reference evidence="9 10" key="1">
    <citation type="submission" date="2017-06" db="EMBL/GenBank/DDBJ databases">
        <title>Raineya orbicola gen. nov., sp. nov. a slightly thermophilic bacterium of the phylum Bacteroidetes and the description of Raineyaceae fam. nov.</title>
        <authorList>
            <person name="Albuquerque L."/>
            <person name="Polonia A.R.M."/>
            <person name="Barroso C."/>
            <person name="Froufe H.J.C."/>
            <person name="Lage O."/>
            <person name="Lobo-Da-Cunha A."/>
            <person name="Egas C."/>
            <person name="Da Costa M.S."/>
        </authorList>
    </citation>
    <scope>NUCLEOTIDE SEQUENCE [LARGE SCALE GENOMIC DNA]</scope>
    <source>
        <strain evidence="9 10">SPSPC-11</strain>
    </source>
</reference>
<dbReference type="InterPro" id="IPR058582">
    <property type="entry name" value="KH_NusA_2nd"/>
</dbReference>
<keyword evidence="5 7" id="KW-0805">Transcription regulation</keyword>
<dbReference type="InterPro" id="IPR012340">
    <property type="entry name" value="NA-bd_OB-fold"/>
</dbReference>
<dbReference type="Pfam" id="PF13184">
    <property type="entry name" value="KH_NusA_1st"/>
    <property type="match status" value="1"/>
</dbReference>
<evidence type="ECO:0000256" key="7">
    <source>
        <dbReference type="HAMAP-Rule" id="MF_00945"/>
    </source>
</evidence>
<dbReference type="OrthoDB" id="9807233at2"/>
<evidence type="ECO:0000256" key="2">
    <source>
        <dbReference type="ARBA" id="ARBA00022490"/>
    </source>
</evidence>
<dbReference type="InterPro" id="IPR036555">
    <property type="entry name" value="NusA_N_sf"/>
</dbReference>
<dbReference type="CDD" id="cd02134">
    <property type="entry name" value="KH-II_NusA_rpt1"/>
    <property type="match status" value="1"/>
</dbReference>
<evidence type="ECO:0000259" key="8">
    <source>
        <dbReference type="PROSITE" id="PS50126"/>
    </source>
</evidence>
<dbReference type="Proteomes" id="UP000233387">
    <property type="component" value="Unassembled WGS sequence"/>
</dbReference>
<dbReference type="SUPFAM" id="SSF50249">
    <property type="entry name" value="Nucleic acid-binding proteins"/>
    <property type="match status" value="1"/>
</dbReference>
<dbReference type="InterPro" id="IPR030842">
    <property type="entry name" value="TF_NusA_bacterial"/>
</dbReference>
<dbReference type="Gene3D" id="2.40.50.140">
    <property type="entry name" value="Nucleic acid-binding proteins"/>
    <property type="match status" value="1"/>
</dbReference>
<evidence type="ECO:0000256" key="3">
    <source>
        <dbReference type="ARBA" id="ARBA00022814"/>
    </source>
</evidence>
<dbReference type="PROSITE" id="PS50126">
    <property type="entry name" value="S1"/>
    <property type="match status" value="1"/>
</dbReference>
<dbReference type="EMBL" id="NKXO01000013">
    <property type="protein sequence ID" value="PKQ69957.1"/>
    <property type="molecule type" value="Genomic_DNA"/>
</dbReference>
<dbReference type="CDD" id="cd04455">
    <property type="entry name" value="S1_NusA"/>
    <property type="match status" value="1"/>
</dbReference>
<dbReference type="Gene3D" id="3.30.1480.10">
    <property type="entry name" value="NusA, N-terminal domain"/>
    <property type="match status" value="1"/>
</dbReference>
<evidence type="ECO:0000313" key="10">
    <source>
        <dbReference type="Proteomes" id="UP000233387"/>
    </source>
</evidence>
<gene>
    <name evidence="7" type="primary">nusA</name>
    <name evidence="9" type="ORF">Rain11_1022</name>
</gene>
<keyword evidence="2 7" id="KW-0963">Cytoplasm</keyword>
<dbReference type="CDD" id="cd22529">
    <property type="entry name" value="KH-II_NusA_rpt2"/>
    <property type="match status" value="1"/>
</dbReference>
<keyword evidence="4 7" id="KW-0694">RNA-binding</keyword>
<comment type="function">
    <text evidence="7">Participates in both transcription termination and antitermination.</text>
</comment>